<dbReference type="PANTHER" id="PTHR12974">
    <property type="entry name" value="PRION-LIKE- Q/N-RICH -DOMAIN-BEARING PROTEIN PROTEIN 44"/>
    <property type="match status" value="1"/>
</dbReference>
<evidence type="ECO:0000256" key="1">
    <source>
        <dbReference type="ARBA" id="ARBA00007631"/>
    </source>
</evidence>
<keyword evidence="3" id="KW-0808">Transferase</keyword>
<evidence type="ECO:0000256" key="5">
    <source>
        <dbReference type="SAM" id="MobiDB-lite"/>
    </source>
</evidence>
<dbReference type="WBParaSite" id="PSU_v2.g3080.t1">
    <property type="protein sequence ID" value="PSU_v2.g3080.t1"/>
    <property type="gene ID" value="PSU_v2.g3080"/>
</dbReference>
<evidence type="ECO:0000313" key="7">
    <source>
        <dbReference type="WBParaSite" id="PSU_v2.g3080.t1"/>
    </source>
</evidence>
<dbReference type="Proteomes" id="UP000887577">
    <property type="component" value="Unplaced"/>
</dbReference>
<dbReference type="GO" id="GO:0048255">
    <property type="term" value="P:mRNA stabilization"/>
    <property type="evidence" value="ECO:0007669"/>
    <property type="project" value="TreeGrafter"/>
</dbReference>
<dbReference type="AlphaFoldDB" id="A0A914YTU0"/>
<evidence type="ECO:0000256" key="2">
    <source>
        <dbReference type="ARBA" id="ARBA00012388"/>
    </source>
</evidence>
<dbReference type="InterPro" id="IPR012937">
    <property type="entry name" value="TET5"/>
</dbReference>
<dbReference type="PANTHER" id="PTHR12974:SF36">
    <property type="entry name" value="POLYNUCLEOTIDE ADENYLYLTRANSFERASE"/>
    <property type="match status" value="1"/>
</dbReference>
<reference evidence="7" key="1">
    <citation type="submission" date="2022-11" db="UniProtKB">
        <authorList>
            <consortium name="WormBaseParasite"/>
        </authorList>
    </citation>
    <scope>IDENTIFICATION</scope>
</reference>
<dbReference type="GO" id="GO:0003723">
    <property type="term" value="F:RNA binding"/>
    <property type="evidence" value="ECO:0007669"/>
    <property type="project" value="TreeGrafter"/>
</dbReference>
<sequence>MLNGGAATHCLANEQFNYTDVDLIFPISLANEDDFDKVRNAVFDVLFSLMPIATTRTSTSADAIRDVYISKMVKVCSEDDRWSLFSLHNDYGKCIELKFCDRMRRQFEFSVDSFQITLDRLLDTPNEVQPKIIAESVYGDIRQALSHLNSYMIDTRNPEEIRGGGLLKYCHLITRGYNATQNCRNMEKYMCSRFFIDFSDIHTQEMKLHQYLENHFGSEDQMKLHYLQVLHKVIKESTICLMGHERRQTLNMVDRLRINLEYGMMYLNIACSGDESSSSTSGMSSPAPPSTVSSDSSTTSNNVMLQGTFATSPGRSTLLYLAPNSHFWVPVA</sequence>
<comment type="similarity">
    <text evidence="1">Belongs to the TENT family.</text>
</comment>
<organism evidence="6 7">
    <name type="scientific">Panagrolaimus superbus</name>
    <dbReference type="NCBI Taxonomy" id="310955"/>
    <lineage>
        <taxon>Eukaryota</taxon>
        <taxon>Metazoa</taxon>
        <taxon>Ecdysozoa</taxon>
        <taxon>Nematoda</taxon>
        <taxon>Chromadorea</taxon>
        <taxon>Rhabditida</taxon>
        <taxon>Tylenchina</taxon>
        <taxon>Panagrolaimomorpha</taxon>
        <taxon>Panagrolaimoidea</taxon>
        <taxon>Panagrolaimidae</taxon>
        <taxon>Panagrolaimus</taxon>
    </lineage>
</organism>
<protein>
    <recommendedName>
        <fullName evidence="2">polynucleotide adenylyltransferase</fullName>
        <ecNumber evidence="2">2.7.7.19</ecNumber>
    </recommendedName>
</protein>
<proteinExistence type="inferred from homology"/>
<accession>A0A914YTU0</accession>
<evidence type="ECO:0000256" key="4">
    <source>
        <dbReference type="ARBA" id="ARBA00047933"/>
    </source>
</evidence>
<dbReference type="EC" id="2.7.7.19" evidence="2"/>
<dbReference type="GO" id="GO:1990817">
    <property type="term" value="F:poly(A) RNA polymerase activity"/>
    <property type="evidence" value="ECO:0007669"/>
    <property type="project" value="UniProtKB-EC"/>
</dbReference>
<keyword evidence="6" id="KW-1185">Reference proteome</keyword>
<name>A0A914YTU0_9BILA</name>
<comment type="catalytic activity">
    <reaction evidence="4">
        <text>RNA(n) + ATP = RNA(n)-3'-adenine ribonucleotide + diphosphate</text>
        <dbReference type="Rhea" id="RHEA:11332"/>
        <dbReference type="Rhea" id="RHEA-COMP:14527"/>
        <dbReference type="Rhea" id="RHEA-COMP:17347"/>
        <dbReference type="ChEBI" id="CHEBI:30616"/>
        <dbReference type="ChEBI" id="CHEBI:33019"/>
        <dbReference type="ChEBI" id="CHEBI:140395"/>
        <dbReference type="ChEBI" id="CHEBI:173115"/>
        <dbReference type="EC" id="2.7.7.19"/>
    </reaction>
    <physiologicalReaction direction="left-to-right" evidence="4">
        <dbReference type="Rhea" id="RHEA:11333"/>
    </physiologicalReaction>
</comment>
<feature type="region of interest" description="Disordered" evidence="5">
    <location>
        <begin position="277"/>
        <end position="299"/>
    </location>
</feature>
<evidence type="ECO:0000256" key="3">
    <source>
        <dbReference type="ARBA" id="ARBA00022679"/>
    </source>
</evidence>
<dbReference type="SMART" id="SM01153">
    <property type="entry name" value="DUF1693"/>
    <property type="match status" value="1"/>
</dbReference>
<evidence type="ECO:0000313" key="6">
    <source>
        <dbReference type="Proteomes" id="UP000887577"/>
    </source>
</evidence>
<dbReference type="Pfam" id="PF07984">
    <property type="entry name" value="NTP_transf_7"/>
    <property type="match status" value="1"/>
</dbReference>